<reference evidence="2 3" key="1">
    <citation type="submission" date="2020-08" db="EMBL/GenBank/DDBJ databases">
        <authorList>
            <person name="Koutsovoulos G."/>
            <person name="Danchin GJ E."/>
        </authorList>
    </citation>
    <scope>NUCLEOTIDE SEQUENCE [LARGE SCALE GENOMIC DNA]</scope>
</reference>
<feature type="chain" id="PRO_5027950198" evidence="1">
    <location>
        <begin position="30"/>
        <end position="237"/>
    </location>
</feature>
<dbReference type="OrthoDB" id="5853887at2759"/>
<dbReference type="EMBL" id="CAJEWN010000081">
    <property type="protein sequence ID" value="CAD2160713.1"/>
    <property type="molecule type" value="Genomic_DNA"/>
</dbReference>
<evidence type="ECO:0000313" key="3">
    <source>
        <dbReference type="Proteomes" id="UP000580250"/>
    </source>
</evidence>
<accession>A0A6V7UNR0</accession>
<evidence type="ECO:0000313" key="2">
    <source>
        <dbReference type="EMBL" id="CAD2160713.1"/>
    </source>
</evidence>
<proteinExistence type="predicted"/>
<protein>
    <submittedName>
        <fullName evidence="2">Uncharacterized protein</fullName>
    </submittedName>
</protein>
<organism evidence="2 3">
    <name type="scientific">Meloidogyne enterolobii</name>
    <name type="common">Root-knot nematode worm</name>
    <name type="synonym">Meloidogyne mayaguensis</name>
    <dbReference type="NCBI Taxonomy" id="390850"/>
    <lineage>
        <taxon>Eukaryota</taxon>
        <taxon>Metazoa</taxon>
        <taxon>Ecdysozoa</taxon>
        <taxon>Nematoda</taxon>
        <taxon>Chromadorea</taxon>
        <taxon>Rhabditida</taxon>
        <taxon>Tylenchina</taxon>
        <taxon>Tylenchomorpha</taxon>
        <taxon>Tylenchoidea</taxon>
        <taxon>Meloidogynidae</taxon>
        <taxon>Meloidogyninae</taxon>
        <taxon>Meloidogyne</taxon>
    </lineage>
</organism>
<comment type="caution">
    <text evidence="2">The sequence shown here is derived from an EMBL/GenBank/DDBJ whole genome shotgun (WGS) entry which is preliminary data.</text>
</comment>
<sequence length="237" mass="26814">MPQIFTPSILLMGFTLIILLNYCTTRTEAYSNMASIATGTGRIFRPSRSVPEMGEEEYPQNDAINFMKRSMSLGRLAFRPGKRRFQAITGAFAHDPLNRRYEFLFMDDPSEVKGILPVNAGDMLGRMEAQQQQHHPQKINHVRFSLVPEKIETIDGDDLTLQEQNPLVEYSMGKRSSLASGRIGFRPAKRSMAVGRTGFRPGKRSIATGRIRFRPGKRSLEASQIEEVDELPISYPF</sequence>
<dbReference type="AlphaFoldDB" id="A0A6V7UNR0"/>
<gene>
    <name evidence="2" type="ORF">MENT_LOCUS14413</name>
</gene>
<name>A0A6V7UNR0_MELEN</name>
<evidence type="ECO:0000256" key="1">
    <source>
        <dbReference type="SAM" id="SignalP"/>
    </source>
</evidence>
<feature type="signal peptide" evidence="1">
    <location>
        <begin position="1"/>
        <end position="29"/>
    </location>
</feature>
<dbReference type="Proteomes" id="UP000580250">
    <property type="component" value="Unassembled WGS sequence"/>
</dbReference>
<keyword evidence="1" id="KW-0732">Signal</keyword>